<evidence type="ECO:0000313" key="1">
    <source>
        <dbReference type="EMBL" id="MCI92182.1"/>
    </source>
</evidence>
<dbReference type="AlphaFoldDB" id="A0A392VXI5"/>
<reference evidence="1 2" key="1">
    <citation type="journal article" date="2018" name="Front. Plant Sci.">
        <title>Red Clover (Trifolium pratense) and Zigzag Clover (T. medium) - A Picture of Genomic Similarities and Differences.</title>
        <authorList>
            <person name="Dluhosova J."/>
            <person name="Istvanek J."/>
            <person name="Nedelnik J."/>
            <person name="Repkova J."/>
        </authorList>
    </citation>
    <scope>NUCLEOTIDE SEQUENCE [LARGE SCALE GENOMIC DNA]</scope>
    <source>
        <strain evidence="2">cv. 10/8</strain>
        <tissue evidence="1">Leaf</tissue>
    </source>
</reference>
<evidence type="ECO:0000313" key="2">
    <source>
        <dbReference type="Proteomes" id="UP000265520"/>
    </source>
</evidence>
<protein>
    <submittedName>
        <fullName evidence="1">Uncharacterized protein</fullName>
    </submittedName>
</protein>
<organism evidence="1 2">
    <name type="scientific">Trifolium medium</name>
    <dbReference type="NCBI Taxonomy" id="97028"/>
    <lineage>
        <taxon>Eukaryota</taxon>
        <taxon>Viridiplantae</taxon>
        <taxon>Streptophyta</taxon>
        <taxon>Embryophyta</taxon>
        <taxon>Tracheophyta</taxon>
        <taxon>Spermatophyta</taxon>
        <taxon>Magnoliopsida</taxon>
        <taxon>eudicotyledons</taxon>
        <taxon>Gunneridae</taxon>
        <taxon>Pentapetalae</taxon>
        <taxon>rosids</taxon>
        <taxon>fabids</taxon>
        <taxon>Fabales</taxon>
        <taxon>Fabaceae</taxon>
        <taxon>Papilionoideae</taxon>
        <taxon>50 kb inversion clade</taxon>
        <taxon>NPAAA clade</taxon>
        <taxon>Hologalegina</taxon>
        <taxon>IRL clade</taxon>
        <taxon>Trifolieae</taxon>
        <taxon>Trifolium</taxon>
    </lineage>
</organism>
<dbReference type="EMBL" id="LXQA011293314">
    <property type="protein sequence ID" value="MCI92182.1"/>
    <property type="molecule type" value="Genomic_DNA"/>
</dbReference>
<accession>A0A392VXI5</accession>
<proteinExistence type="predicted"/>
<sequence length="56" mass="6200">MGKTKENDDTDMWGGNYKIGKKLEHEVSFGMHVTHDDNGVASIRLGLTDYADNETG</sequence>
<name>A0A392VXI5_9FABA</name>
<feature type="non-terminal residue" evidence="1">
    <location>
        <position position="56"/>
    </location>
</feature>
<dbReference type="Proteomes" id="UP000265520">
    <property type="component" value="Unassembled WGS sequence"/>
</dbReference>
<comment type="caution">
    <text evidence="1">The sequence shown here is derived from an EMBL/GenBank/DDBJ whole genome shotgun (WGS) entry which is preliminary data.</text>
</comment>
<keyword evidence="2" id="KW-1185">Reference proteome</keyword>